<dbReference type="AlphaFoldDB" id="A0A0N5CM95"/>
<reference evidence="3" key="1">
    <citation type="submission" date="2017-02" db="UniProtKB">
        <authorList>
            <consortium name="WormBaseParasite"/>
        </authorList>
    </citation>
    <scope>IDENTIFICATION</scope>
</reference>
<dbReference type="EMBL" id="UYYF01000150">
    <property type="protein sequence ID" value="VDM96620.1"/>
    <property type="molecule type" value="Genomic_DNA"/>
</dbReference>
<dbReference type="Proteomes" id="UP000276776">
    <property type="component" value="Unassembled WGS sequence"/>
</dbReference>
<dbReference type="OMA" id="ESFWINI"/>
<name>A0A0N5CM95_THECL</name>
<organism evidence="3">
    <name type="scientific">Thelazia callipaeda</name>
    <name type="common">Oriental eyeworm</name>
    <name type="synonym">Parasitic nematode</name>
    <dbReference type="NCBI Taxonomy" id="103827"/>
    <lineage>
        <taxon>Eukaryota</taxon>
        <taxon>Metazoa</taxon>
        <taxon>Ecdysozoa</taxon>
        <taxon>Nematoda</taxon>
        <taxon>Chromadorea</taxon>
        <taxon>Rhabditida</taxon>
        <taxon>Spirurina</taxon>
        <taxon>Spiruromorpha</taxon>
        <taxon>Thelazioidea</taxon>
        <taxon>Thelaziidae</taxon>
        <taxon>Thelazia</taxon>
    </lineage>
</organism>
<dbReference type="STRING" id="103827.A0A0N5CM95"/>
<sequence length="118" mass="13643">MDQRFLRPNGRCPVPLNEDFWMDIVCFNGGERSAEVMHQLNQRYALDVEAEVERAVRENEGAIGDALMKQVAPSAVNVVGIQYENLISLSFDQEELIKQEENRQRRIRKRIVDAALRK</sequence>
<keyword evidence="2" id="KW-1185">Reference proteome</keyword>
<dbReference type="OrthoDB" id="5823432at2759"/>
<gene>
    <name evidence="1" type="ORF">TCLT_LOCUS1269</name>
</gene>
<evidence type="ECO:0000313" key="2">
    <source>
        <dbReference type="Proteomes" id="UP000276776"/>
    </source>
</evidence>
<accession>A0A0N5CM95</accession>
<protein>
    <submittedName>
        <fullName evidence="3">CUE domain-containing protein</fullName>
    </submittedName>
</protein>
<evidence type="ECO:0000313" key="3">
    <source>
        <dbReference type="WBParaSite" id="TCLT_0000126801-mRNA-1"/>
    </source>
</evidence>
<reference evidence="1 2" key="2">
    <citation type="submission" date="2018-11" db="EMBL/GenBank/DDBJ databases">
        <authorList>
            <consortium name="Pathogen Informatics"/>
        </authorList>
    </citation>
    <scope>NUCLEOTIDE SEQUENCE [LARGE SCALE GENOMIC DNA]</scope>
</reference>
<dbReference type="WBParaSite" id="TCLT_0000126801-mRNA-1">
    <property type="protein sequence ID" value="TCLT_0000126801-mRNA-1"/>
    <property type="gene ID" value="TCLT_0000126801"/>
</dbReference>
<evidence type="ECO:0000313" key="1">
    <source>
        <dbReference type="EMBL" id="VDM96620.1"/>
    </source>
</evidence>
<proteinExistence type="predicted"/>